<reference evidence="3 4" key="1">
    <citation type="submission" date="2019-06" db="EMBL/GenBank/DDBJ databases">
        <title>Sequencing the genomes of 1000 actinobacteria strains.</title>
        <authorList>
            <person name="Klenk H.-P."/>
        </authorList>
    </citation>
    <scope>NUCLEOTIDE SEQUENCE [LARGE SCALE GENOMIC DNA]</scope>
    <source>
        <strain evidence="3 4">DSM 45511</strain>
    </source>
</reference>
<dbReference type="RefSeq" id="WP_170225557.1">
    <property type="nucleotide sequence ID" value="NZ_VFPH01000001.1"/>
</dbReference>
<dbReference type="PROSITE" id="PS00061">
    <property type="entry name" value="ADH_SHORT"/>
    <property type="match status" value="1"/>
</dbReference>
<name>A0A543GFJ6_9PSEU</name>
<dbReference type="PRINTS" id="PR00080">
    <property type="entry name" value="SDRFAMILY"/>
</dbReference>
<dbReference type="Pfam" id="PF13561">
    <property type="entry name" value="adh_short_C2"/>
    <property type="match status" value="1"/>
</dbReference>
<accession>A0A543GFJ6</accession>
<dbReference type="GO" id="GO:0016491">
    <property type="term" value="F:oxidoreductase activity"/>
    <property type="evidence" value="ECO:0007669"/>
    <property type="project" value="UniProtKB-KW"/>
</dbReference>
<dbReference type="PANTHER" id="PTHR43639">
    <property type="entry name" value="OXIDOREDUCTASE, SHORT-CHAIN DEHYDROGENASE/REDUCTASE FAMILY (AFU_ORTHOLOGUE AFUA_5G02870)"/>
    <property type="match status" value="1"/>
</dbReference>
<sequence length="252" mass="25965">MSPPRVAIVTGSSSGIGEGIARALAADGFTVVVTSSTSVDAGERLAAELPGASYIQADIADPSDAVRLVETAVERHGQLDLLVNNAGVSRPVPHTDLDAITADDWHRILGVNVVGTWQVSVAAVKVMEPGGQIINITSVGGSRPLGSSIPYSVSKAALDHLTRLLAKAVGPDIRVNAIAPGPVETRLTSDSLATRAARTAAMTPLCRLGQPSDVAAMVLALIKVPFVTGEVIHVDGGINLVTHVDAPRNDDE</sequence>
<evidence type="ECO:0000256" key="2">
    <source>
        <dbReference type="ARBA" id="ARBA00023002"/>
    </source>
</evidence>
<keyword evidence="4" id="KW-1185">Reference proteome</keyword>
<comment type="caution">
    <text evidence="3">The sequence shown here is derived from an EMBL/GenBank/DDBJ whole genome shotgun (WGS) entry which is preliminary data.</text>
</comment>
<dbReference type="PRINTS" id="PR00081">
    <property type="entry name" value="GDHRDH"/>
</dbReference>
<comment type="similarity">
    <text evidence="1">Belongs to the short-chain dehydrogenases/reductases (SDR) family.</text>
</comment>
<dbReference type="Proteomes" id="UP000319818">
    <property type="component" value="Unassembled WGS sequence"/>
</dbReference>
<dbReference type="AlphaFoldDB" id="A0A543GFJ6"/>
<proteinExistence type="inferred from homology"/>
<dbReference type="InterPro" id="IPR002347">
    <property type="entry name" value="SDR_fam"/>
</dbReference>
<dbReference type="SUPFAM" id="SSF51735">
    <property type="entry name" value="NAD(P)-binding Rossmann-fold domains"/>
    <property type="match status" value="1"/>
</dbReference>
<dbReference type="InterPro" id="IPR020904">
    <property type="entry name" value="Sc_DH/Rdtase_CS"/>
</dbReference>
<dbReference type="CDD" id="cd05233">
    <property type="entry name" value="SDR_c"/>
    <property type="match status" value="1"/>
</dbReference>
<dbReference type="Gene3D" id="3.40.50.720">
    <property type="entry name" value="NAD(P)-binding Rossmann-like Domain"/>
    <property type="match status" value="1"/>
</dbReference>
<keyword evidence="2" id="KW-0560">Oxidoreductase</keyword>
<dbReference type="InterPro" id="IPR036291">
    <property type="entry name" value="NAD(P)-bd_dom_sf"/>
</dbReference>
<dbReference type="EMBL" id="VFPH01000001">
    <property type="protein sequence ID" value="TQM44833.1"/>
    <property type="molecule type" value="Genomic_DNA"/>
</dbReference>
<dbReference type="PANTHER" id="PTHR43639:SF1">
    <property type="entry name" value="SHORT-CHAIN DEHYDROGENASE_REDUCTASE FAMILY PROTEIN"/>
    <property type="match status" value="1"/>
</dbReference>
<evidence type="ECO:0000313" key="3">
    <source>
        <dbReference type="EMBL" id="TQM44833.1"/>
    </source>
</evidence>
<evidence type="ECO:0000313" key="4">
    <source>
        <dbReference type="Proteomes" id="UP000319818"/>
    </source>
</evidence>
<dbReference type="FunFam" id="3.40.50.720:FF:000084">
    <property type="entry name" value="Short-chain dehydrogenase reductase"/>
    <property type="match status" value="1"/>
</dbReference>
<protein>
    <submittedName>
        <fullName evidence="3">Ketoreductase RED2</fullName>
    </submittedName>
</protein>
<gene>
    <name evidence="3" type="ORF">FB388_2212</name>
</gene>
<organism evidence="3 4">
    <name type="scientific">Pseudonocardia cypriaca</name>
    <dbReference type="NCBI Taxonomy" id="882449"/>
    <lineage>
        <taxon>Bacteria</taxon>
        <taxon>Bacillati</taxon>
        <taxon>Actinomycetota</taxon>
        <taxon>Actinomycetes</taxon>
        <taxon>Pseudonocardiales</taxon>
        <taxon>Pseudonocardiaceae</taxon>
        <taxon>Pseudonocardia</taxon>
    </lineage>
</organism>
<evidence type="ECO:0000256" key="1">
    <source>
        <dbReference type="ARBA" id="ARBA00006484"/>
    </source>
</evidence>